<proteinExistence type="predicted"/>
<evidence type="ECO:0000313" key="2">
    <source>
        <dbReference type="Proteomes" id="UP001198701"/>
    </source>
</evidence>
<dbReference type="EMBL" id="JAJHPV010000004">
    <property type="protein sequence ID" value="MCC6069657.1"/>
    <property type="molecule type" value="Genomic_DNA"/>
</dbReference>
<accession>A0ABS8IPB4</accession>
<dbReference type="Pfam" id="PF14113">
    <property type="entry name" value="Tae4"/>
    <property type="match status" value="1"/>
</dbReference>
<evidence type="ECO:0000313" key="1">
    <source>
        <dbReference type="EMBL" id="MCC6069657.1"/>
    </source>
</evidence>
<organism evidence="1 2">
    <name type="scientific">Massilia agrisoli</name>
    <dbReference type="NCBI Taxonomy" id="2892444"/>
    <lineage>
        <taxon>Bacteria</taxon>
        <taxon>Pseudomonadati</taxon>
        <taxon>Pseudomonadota</taxon>
        <taxon>Betaproteobacteria</taxon>
        <taxon>Burkholderiales</taxon>
        <taxon>Oxalobacteraceae</taxon>
        <taxon>Telluria group</taxon>
        <taxon>Massilia</taxon>
    </lineage>
</organism>
<comment type="caution">
    <text evidence="1">The sequence shown here is derived from an EMBL/GenBank/DDBJ whole genome shotgun (WGS) entry which is preliminary data.</text>
</comment>
<protein>
    <submittedName>
        <fullName evidence="1">Type VI secretion system amidase effector protein Tae4</fullName>
    </submittedName>
</protein>
<sequence length="138" mass="15781">MIGGTVAKNIGLTPPVGWRNTCAIRMSYILNHSGMPIPRIVGKTVSGADKKWYFYRVRDLIEFLTYRWGRADLILPFPVSRNESMNDKHGVILFEVSGWQDASGHASLWDGSRCYDHCYFNQDGVNYRTSRASYWSLP</sequence>
<reference evidence="1 2" key="1">
    <citation type="submission" date="2021-11" db="EMBL/GenBank/DDBJ databases">
        <authorList>
            <person name="Huq M.A."/>
        </authorList>
    </citation>
    <scope>NUCLEOTIDE SEQUENCE [LARGE SCALE GENOMIC DNA]</scope>
    <source>
        <strain evidence="1 2">MAHUQ-52</strain>
    </source>
</reference>
<dbReference type="Proteomes" id="UP001198701">
    <property type="component" value="Unassembled WGS sequence"/>
</dbReference>
<name>A0ABS8IPB4_9BURK</name>
<dbReference type="InterPro" id="IPR025562">
    <property type="entry name" value="Tae4"/>
</dbReference>
<keyword evidence="2" id="KW-1185">Reference proteome</keyword>
<gene>
    <name evidence="1" type="ORF">LMJ30_01635</name>
</gene>
<dbReference type="Gene3D" id="3.90.1720.70">
    <property type="match status" value="1"/>
</dbReference>